<dbReference type="GO" id="GO:0045454">
    <property type="term" value="P:cell redox homeostasis"/>
    <property type="evidence" value="ECO:0007669"/>
    <property type="project" value="TreeGrafter"/>
</dbReference>
<dbReference type="Pfam" id="PF08534">
    <property type="entry name" value="Redoxin"/>
    <property type="match status" value="1"/>
</dbReference>
<evidence type="ECO:0000256" key="2">
    <source>
        <dbReference type="ARBA" id="ARBA00022862"/>
    </source>
</evidence>
<dbReference type="PANTHER" id="PTHR42801:SF21">
    <property type="entry name" value="BCPB PROTEIN"/>
    <property type="match status" value="1"/>
</dbReference>
<dbReference type="PROSITE" id="PS51352">
    <property type="entry name" value="THIOREDOXIN_2"/>
    <property type="match status" value="1"/>
</dbReference>
<accession>A0A6J4REE5</accession>
<dbReference type="InterPro" id="IPR050924">
    <property type="entry name" value="Peroxiredoxin_BCP/PrxQ"/>
</dbReference>
<dbReference type="AlphaFoldDB" id="A0A6J4REE5"/>
<evidence type="ECO:0000313" key="7">
    <source>
        <dbReference type="EMBL" id="CAA9465305.1"/>
    </source>
</evidence>
<sequence>MPSAKDLHDLPEGIPAPVDDGACDHLPGMRLPPIALPATSGETVELSGLPGRTVLYCYPLTGRPGEDLPQGWDEIPGARGCTPQSCAFRDHYVELQALGTRVYGLSVQDTGYQREAAERLHLPFELLSDEGLVVVEALGLPTFEADGVRLIKRLTLVIQDGRIEKVFYPVFPPNKNAEEVVKWLQKEAA</sequence>
<dbReference type="GO" id="GO:0005737">
    <property type="term" value="C:cytoplasm"/>
    <property type="evidence" value="ECO:0007669"/>
    <property type="project" value="TreeGrafter"/>
</dbReference>
<dbReference type="SUPFAM" id="SSF52833">
    <property type="entry name" value="Thioredoxin-like"/>
    <property type="match status" value="1"/>
</dbReference>
<evidence type="ECO:0000256" key="5">
    <source>
        <dbReference type="ARBA" id="ARBA00023284"/>
    </source>
</evidence>
<keyword evidence="2" id="KW-0049">Antioxidant</keyword>
<dbReference type="GO" id="GO:0034599">
    <property type="term" value="P:cellular response to oxidative stress"/>
    <property type="evidence" value="ECO:0007669"/>
    <property type="project" value="TreeGrafter"/>
</dbReference>
<keyword evidence="5" id="KW-0676">Redox-active center</keyword>
<dbReference type="Gene3D" id="3.40.30.10">
    <property type="entry name" value="Glutaredoxin"/>
    <property type="match status" value="1"/>
</dbReference>
<evidence type="ECO:0000256" key="3">
    <source>
        <dbReference type="ARBA" id="ARBA00023002"/>
    </source>
</evidence>
<evidence type="ECO:0000256" key="1">
    <source>
        <dbReference type="ARBA" id="ARBA00022559"/>
    </source>
</evidence>
<keyword evidence="4" id="KW-1015">Disulfide bond</keyword>
<gene>
    <name evidence="7" type="ORF">AVDCRST_MAG28-3997</name>
</gene>
<dbReference type="EMBL" id="CADCVE010000103">
    <property type="protein sequence ID" value="CAA9465305.1"/>
    <property type="molecule type" value="Genomic_DNA"/>
</dbReference>
<dbReference type="PANTHER" id="PTHR42801">
    <property type="entry name" value="THIOREDOXIN-DEPENDENT PEROXIDE REDUCTASE"/>
    <property type="match status" value="1"/>
</dbReference>
<dbReference type="InterPro" id="IPR013740">
    <property type="entry name" value="Redoxin"/>
</dbReference>
<dbReference type="GO" id="GO:0008379">
    <property type="term" value="F:thioredoxin peroxidase activity"/>
    <property type="evidence" value="ECO:0007669"/>
    <property type="project" value="TreeGrafter"/>
</dbReference>
<name>A0A6J4REE5_9ACTN</name>
<dbReference type="InterPro" id="IPR036249">
    <property type="entry name" value="Thioredoxin-like_sf"/>
</dbReference>
<protein>
    <submittedName>
        <fullName evidence="7">Alkyl hydroperoxide reductase subunit C-like protein</fullName>
    </submittedName>
</protein>
<proteinExistence type="predicted"/>
<organism evidence="7">
    <name type="scientific">uncultured Rubrobacteraceae bacterium</name>
    <dbReference type="NCBI Taxonomy" id="349277"/>
    <lineage>
        <taxon>Bacteria</taxon>
        <taxon>Bacillati</taxon>
        <taxon>Actinomycetota</taxon>
        <taxon>Rubrobacteria</taxon>
        <taxon>Rubrobacterales</taxon>
        <taxon>Rubrobacteraceae</taxon>
        <taxon>environmental samples</taxon>
    </lineage>
</organism>
<dbReference type="CDD" id="cd03017">
    <property type="entry name" value="PRX_BCP"/>
    <property type="match status" value="1"/>
</dbReference>
<feature type="domain" description="Thioredoxin" evidence="6">
    <location>
        <begin position="25"/>
        <end position="189"/>
    </location>
</feature>
<evidence type="ECO:0000259" key="6">
    <source>
        <dbReference type="PROSITE" id="PS51352"/>
    </source>
</evidence>
<keyword evidence="3" id="KW-0560">Oxidoreductase</keyword>
<dbReference type="InterPro" id="IPR013766">
    <property type="entry name" value="Thioredoxin_domain"/>
</dbReference>
<keyword evidence="1" id="KW-0575">Peroxidase</keyword>
<evidence type="ECO:0000256" key="4">
    <source>
        <dbReference type="ARBA" id="ARBA00023157"/>
    </source>
</evidence>
<reference evidence="7" key="1">
    <citation type="submission" date="2020-02" db="EMBL/GenBank/DDBJ databases">
        <authorList>
            <person name="Meier V. D."/>
        </authorList>
    </citation>
    <scope>NUCLEOTIDE SEQUENCE</scope>
    <source>
        <strain evidence="7">AVDCRST_MAG28</strain>
    </source>
</reference>